<dbReference type="PANTHER" id="PTHR43827:SF14">
    <property type="entry name" value="NADP-DEPENDENT OXIDOREDUCTASE DOMAIN-CONTAINING PROTEIN"/>
    <property type="match status" value="1"/>
</dbReference>
<dbReference type="InterPro" id="IPR020471">
    <property type="entry name" value="AKR"/>
</dbReference>
<dbReference type="PIRSF" id="PIRSF000097">
    <property type="entry name" value="AKR"/>
    <property type="match status" value="1"/>
</dbReference>
<reference evidence="4 5" key="1">
    <citation type="submission" date="2023-03" db="EMBL/GenBank/DDBJ databases">
        <title>Genome insight into feeding habits of ladybird beetles.</title>
        <authorList>
            <person name="Li H.-S."/>
            <person name="Huang Y.-H."/>
            <person name="Pang H."/>
        </authorList>
    </citation>
    <scope>NUCLEOTIDE SEQUENCE [LARGE SCALE GENOMIC DNA]</scope>
    <source>
        <strain evidence="4">SYSU_2023b</strain>
        <tissue evidence="4">Whole body</tissue>
    </source>
</reference>
<feature type="site" description="Lowers pKa of active site Tyr" evidence="2">
    <location>
        <position position="80"/>
    </location>
</feature>
<feature type="domain" description="NADP-dependent oxidoreductase" evidence="3">
    <location>
        <begin position="17"/>
        <end position="297"/>
    </location>
</feature>
<dbReference type="EMBL" id="JARQZJ010000093">
    <property type="protein sequence ID" value="KAK9884395.1"/>
    <property type="molecule type" value="Genomic_DNA"/>
</dbReference>
<dbReference type="PANTHER" id="PTHR43827">
    <property type="entry name" value="2,5-DIKETO-D-GLUCONIC ACID REDUCTASE"/>
    <property type="match status" value="1"/>
</dbReference>
<feature type="binding site" evidence="1">
    <location>
        <position position="113"/>
    </location>
    <ligand>
        <name>substrate</name>
    </ligand>
</feature>
<proteinExistence type="predicted"/>
<sequence>MANRTFTLSNGTRMPIIGYGINKFEIEQLSVKSLEVAFDSGCRNFNTAFINSDEKILGKAISHWIGNGIVERKDLFITAKLAVYFNPIKSVEKFVDLSLANLGLDYIDLYLLHLPEFCKCAEKNQCVLNQMSSLNDDDFLAIWKGMEEMVTAGKVMNIGFANVNSQKVSMVMKNAKIKPAVVQLEIHPFIQNLDQIKFCKQNGITVLGYAPLDDGNFCMKEKDTKSKNDRSFVNEEVIIRIARKHSKTPGQVILRHMMQGRIGPLSKTLNHTRIKENFDIFDFVLDKYDINELDRLNKMFNPKACQFVCKKHLHLPKYLYDL</sequence>
<evidence type="ECO:0000256" key="2">
    <source>
        <dbReference type="PIRSR" id="PIRSR000097-3"/>
    </source>
</evidence>
<dbReference type="GO" id="GO:0016491">
    <property type="term" value="F:oxidoreductase activity"/>
    <property type="evidence" value="ECO:0007669"/>
    <property type="project" value="InterPro"/>
</dbReference>
<keyword evidence="5" id="KW-1185">Reference proteome</keyword>
<comment type="caution">
    <text evidence="4">The sequence shown here is derived from an EMBL/GenBank/DDBJ whole genome shotgun (WGS) entry which is preliminary data.</text>
</comment>
<evidence type="ECO:0000259" key="3">
    <source>
        <dbReference type="Pfam" id="PF00248"/>
    </source>
</evidence>
<dbReference type="InterPro" id="IPR036812">
    <property type="entry name" value="NAD(P)_OxRdtase_dom_sf"/>
</dbReference>
<gene>
    <name evidence="4" type="ORF">WA026_007236</name>
</gene>
<evidence type="ECO:0000313" key="4">
    <source>
        <dbReference type="EMBL" id="KAK9884395.1"/>
    </source>
</evidence>
<dbReference type="AlphaFoldDB" id="A0AAW1UPD3"/>
<name>A0AAW1UPD3_9CUCU</name>
<dbReference type="Proteomes" id="UP001431783">
    <property type="component" value="Unassembled WGS sequence"/>
</dbReference>
<protein>
    <recommendedName>
        <fullName evidence="3">NADP-dependent oxidoreductase domain-containing protein</fullName>
    </recommendedName>
</protein>
<evidence type="ECO:0000313" key="5">
    <source>
        <dbReference type="Proteomes" id="UP001431783"/>
    </source>
</evidence>
<evidence type="ECO:0000256" key="1">
    <source>
        <dbReference type="PIRSR" id="PIRSR000097-2"/>
    </source>
</evidence>
<dbReference type="Gene3D" id="3.20.20.100">
    <property type="entry name" value="NADP-dependent oxidoreductase domain"/>
    <property type="match status" value="1"/>
</dbReference>
<dbReference type="InterPro" id="IPR023210">
    <property type="entry name" value="NADP_OxRdtase_dom"/>
</dbReference>
<dbReference type="PRINTS" id="PR00069">
    <property type="entry name" value="ALDKETRDTASE"/>
</dbReference>
<dbReference type="Pfam" id="PF00248">
    <property type="entry name" value="Aldo_ket_red"/>
    <property type="match status" value="1"/>
</dbReference>
<accession>A0AAW1UPD3</accession>
<organism evidence="4 5">
    <name type="scientific">Henosepilachna vigintioctopunctata</name>
    <dbReference type="NCBI Taxonomy" id="420089"/>
    <lineage>
        <taxon>Eukaryota</taxon>
        <taxon>Metazoa</taxon>
        <taxon>Ecdysozoa</taxon>
        <taxon>Arthropoda</taxon>
        <taxon>Hexapoda</taxon>
        <taxon>Insecta</taxon>
        <taxon>Pterygota</taxon>
        <taxon>Neoptera</taxon>
        <taxon>Endopterygota</taxon>
        <taxon>Coleoptera</taxon>
        <taxon>Polyphaga</taxon>
        <taxon>Cucujiformia</taxon>
        <taxon>Coccinelloidea</taxon>
        <taxon>Coccinellidae</taxon>
        <taxon>Epilachninae</taxon>
        <taxon>Epilachnini</taxon>
        <taxon>Henosepilachna</taxon>
    </lineage>
</organism>
<dbReference type="SUPFAM" id="SSF51430">
    <property type="entry name" value="NAD(P)-linked oxidoreductase"/>
    <property type="match status" value="1"/>
</dbReference>